<reference evidence="1 2" key="1">
    <citation type="journal article" date="2022" name="Allergy">
        <title>Genome assembly and annotation of Periplaneta americana reveal a comprehensive cockroach allergen profile.</title>
        <authorList>
            <person name="Wang L."/>
            <person name="Xiong Q."/>
            <person name="Saelim N."/>
            <person name="Wang L."/>
            <person name="Nong W."/>
            <person name="Wan A.T."/>
            <person name="Shi M."/>
            <person name="Liu X."/>
            <person name="Cao Q."/>
            <person name="Hui J.H.L."/>
            <person name="Sookrung N."/>
            <person name="Leung T.F."/>
            <person name="Tungtrongchitr A."/>
            <person name="Tsui S.K.W."/>
        </authorList>
    </citation>
    <scope>NUCLEOTIDE SEQUENCE [LARGE SCALE GENOMIC DNA]</scope>
    <source>
        <strain evidence="1">PWHHKU_190912</strain>
    </source>
</reference>
<evidence type="ECO:0000313" key="1">
    <source>
        <dbReference type="EMBL" id="KAJ4430679.1"/>
    </source>
</evidence>
<organism evidence="1 2">
    <name type="scientific">Periplaneta americana</name>
    <name type="common">American cockroach</name>
    <name type="synonym">Blatta americana</name>
    <dbReference type="NCBI Taxonomy" id="6978"/>
    <lineage>
        <taxon>Eukaryota</taxon>
        <taxon>Metazoa</taxon>
        <taxon>Ecdysozoa</taxon>
        <taxon>Arthropoda</taxon>
        <taxon>Hexapoda</taxon>
        <taxon>Insecta</taxon>
        <taxon>Pterygota</taxon>
        <taxon>Neoptera</taxon>
        <taxon>Polyneoptera</taxon>
        <taxon>Dictyoptera</taxon>
        <taxon>Blattodea</taxon>
        <taxon>Blattoidea</taxon>
        <taxon>Blattidae</taxon>
        <taxon>Blattinae</taxon>
        <taxon>Periplaneta</taxon>
    </lineage>
</organism>
<dbReference type="EMBL" id="JAJSOF020000031">
    <property type="protein sequence ID" value="KAJ4430679.1"/>
    <property type="molecule type" value="Genomic_DNA"/>
</dbReference>
<keyword evidence="2" id="KW-1185">Reference proteome</keyword>
<gene>
    <name evidence="1" type="ORF">ANN_19270</name>
</gene>
<accession>A0ABQ8S9E9</accession>
<comment type="caution">
    <text evidence="1">The sequence shown here is derived from an EMBL/GenBank/DDBJ whole genome shotgun (WGS) entry which is preliminary data.</text>
</comment>
<sequence length="180" mass="20030">MAARFDVLDGIEDEMMYLQHVNHCGNNRISVIVERSFPDSPEASKAMIYNLVKKFHTTGSVLDKKRTCMKSVLTEKMSDEIGHRLDRSPTTSSCHVAQQVGVSQSSVIREPVELISNIFTANFSSLLCYIRNFSDINERLQTAQKVEVQGFKSGDLAGQATSPAQPVVPYTLMPTELTTE</sequence>
<proteinExistence type="predicted"/>
<evidence type="ECO:0000313" key="2">
    <source>
        <dbReference type="Proteomes" id="UP001148838"/>
    </source>
</evidence>
<evidence type="ECO:0008006" key="3">
    <source>
        <dbReference type="Google" id="ProtNLM"/>
    </source>
</evidence>
<name>A0ABQ8S9E9_PERAM</name>
<protein>
    <recommendedName>
        <fullName evidence="3">DUF4817 domain-containing protein</fullName>
    </recommendedName>
</protein>
<dbReference type="Proteomes" id="UP001148838">
    <property type="component" value="Unassembled WGS sequence"/>
</dbReference>